<dbReference type="AlphaFoldDB" id="A0A0C5BW10"/>
<dbReference type="STRING" id="1582439.NPIRD3C_1222"/>
<evidence type="ECO:0000313" key="1">
    <source>
        <dbReference type="EMBL" id="AJM92434.1"/>
    </source>
</evidence>
<dbReference type="Proteomes" id="UP000032027">
    <property type="component" value="Chromosome"/>
</dbReference>
<dbReference type="PATRIC" id="fig|1582439.9.peg.1259"/>
<dbReference type="KEGG" id="nid:NPIRD3C_1222"/>
<evidence type="ECO:0000313" key="2">
    <source>
        <dbReference type="Proteomes" id="UP000032027"/>
    </source>
</evidence>
<sequence>MGKNKVILRRSRISNYLDEHETVGIDQPKPISEELGINYDTVKNDLRWFDNQLKNRLKGIIYMCF</sequence>
<name>A0A0C5BW10_9ARCH</name>
<protein>
    <recommendedName>
        <fullName evidence="3">Helix-turn-helix type 11 domain-containing protein</fullName>
    </recommendedName>
</protein>
<evidence type="ECO:0008006" key="3">
    <source>
        <dbReference type="Google" id="ProtNLM"/>
    </source>
</evidence>
<dbReference type="GeneID" id="41600361"/>
<reference evidence="1 2" key="3">
    <citation type="journal article" date="2019" name="Int. J. Syst. Evol. Microbiol.">
        <title>Nitrosopumilus adriaticus sp. nov. and Nitrosopumilus piranensis sp. nov., two ammonia-oxidizing archaea from the Adriatic Sea and members of the class Nitrososphaeria.</title>
        <authorList>
            <person name="Bayer B."/>
            <person name="Vojvoda J."/>
            <person name="Reinthaler T."/>
            <person name="Reyes C."/>
            <person name="Pinto M."/>
            <person name="Herndl G.J."/>
        </authorList>
    </citation>
    <scope>NUCLEOTIDE SEQUENCE [LARGE SCALE GENOMIC DNA]</scope>
    <source>
        <strain evidence="1 2">D3C</strain>
    </source>
</reference>
<proteinExistence type="predicted"/>
<reference evidence="1 2" key="2">
    <citation type="journal article" date="2016" name="ISME J.">
        <title>Physiological and genomic characterization of two novel marine thaumarchaeal strains indicates niche differentiation.</title>
        <authorList>
            <person name="Bayer B."/>
            <person name="Vojvoda J."/>
            <person name="Offre P."/>
            <person name="Alves R.J."/>
            <person name="Elisabeth N.H."/>
            <person name="Garcia J.A."/>
            <person name="Volland J.M."/>
            <person name="Srivastava A."/>
            <person name="Schleper C."/>
            <person name="Herndl G.J."/>
        </authorList>
    </citation>
    <scope>NUCLEOTIDE SEQUENCE [LARGE SCALE GENOMIC DNA]</scope>
    <source>
        <strain evidence="1 2">D3C</strain>
    </source>
</reference>
<keyword evidence="2" id="KW-1185">Reference proteome</keyword>
<dbReference type="HOGENOM" id="CLU_2839210_0_0_2"/>
<reference evidence="2" key="1">
    <citation type="submission" date="2015-02" db="EMBL/GenBank/DDBJ databases">
        <title>Characterization of two novel Thaumarchaeota isolated from the Northern Adriatic Sea.</title>
        <authorList>
            <person name="Bayer B."/>
            <person name="Vojvoda J."/>
            <person name="Offre P."/>
            <person name="Srivastava A."/>
            <person name="Elisabeth N."/>
            <person name="Garcia J.A.L."/>
            <person name="Schleper C."/>
            <person name="Herndl G.J."/>
        </authorList>
    </citation>
    <scope>NUCLEOTIDE SEQUENCE [LARGE SCALE GENOMIC DNA]</scope>
    <source>
        <strain evidence="2">D3C</strain>
    </source>
</reference>
<dbReference type="EMBL" id="CP010868">
    <property type="protein sequence ID" value="AJM92434.1"/>
    <property type="molecule type" value="Genomic_DNA"/>
</dbReference>
<dbReference type="RefSeq" id="WP_148703277.1">
    <property type="nucleotide sequence ID" value="NZ_CP010868.1"/>
</dbReference>
<gene>
    <name evidence="1" type="ORF">NPIRD3C_1222</name>
</gene>
<organism evidence="1 2">
    <name type="scientific">Nitrosopumilus piranensis</name>
    <dbReference type="NCBI Taxonomy" id="1582439"/>
    <lineage>
        <taxon>Archaea</taxon>
        <taxon>Nitrososphaerota</taxon>
        <taxon>Nitrososphaeria</taxon>
        <taxon>Nitrosopumilales</taxon>
        <taxon>Nitrosopumilaceae</taxon>
        <taxon>Nitrosopumilus</taxon>
    </lineage>
</organism>
<accession>A0A0C5BW10</accession>